<sequence length="76" mass="8774">MLKKRLVYVEHDEQEAIERAKEISKNNHPTLFLIDLDAIIYKQDDDELTLPSTLNHTPVNLIQRVVRDIPASIPVV</sequence>
<accession>A0A367ISW6</accession>
<gene>
    <name evidence="1" type="ORF">CU097_005019</name>
</gene>
<evidence type="ECO:0000313" key="2">
    <source>
        <dbReference type="Proteomes" id="UP000252139"/>
    </source>
</evidence>
<protein>
    <submittedName>
        <fullName evidence="1">Uncharacterized protein</fullName>
    </submittedName>
</protein>
<organism evidence="1 2">
    <name type="scientific">Rhizopus azygosporus</name>
    <name type="common">Rhizopus microsporus var. azygosporus</name>
    <dbReference type="NCBI Taxonomy" id="86630"/>
    <lineage>
        <taxon>Eukaryota</taxon>
        <taxon>Fungi</taxon>
        <taxon>Fungi incertae sedis</taxon>
        <taxon>Mucoromycota</taxon>
        <taxon>Mucoromycotina</taxon>
        <taxon>Mucoromycetes</taxon>
        <taxon>Mucorales</taxon>
        <taxon>Mucorineae</taxon>
        <taxon>Rhizopodaceae</taxon>
        <taxon>Rhizopus</taxon>
    </lineage>
</organism>
<comment type="caution">
    <text evidence="1">The sequence shown here is derived from an EMBL/GenBank/DDBJ whole genome shotgun (WGS) entry which is preliminary data.</text>
</comment>
<feature type="non-terminal residue" evidence="1">
    <location>
        <position position="76"/>
    </location>
</feature>
<proteinExistence type="predicted"/>
<evidence type="ECO:0000313" key="1">
    <source>
        <dbReference type="EMBL" id="RCH80726.1"/>
    </source>
</evidence>
<dbReference type="EMBL" id="PJQL01003769">
    <property type="protein sequence ID" value="RCH80726.1"/>
    <property type="molecule type" value="Genomic_DNA"/>
</dbReference>
<name>A0A367ISW6_RHIAZ</name>
<dbReference type="AlphaFoldDB" id="A0A367ISW6"/>
<keyword evidence="2" id="KW-1185">Reference proteome</keyword>
<dbReference type="Proteomes" id="UP000252139">
    <property type="component" value="Unassembled WGS sequence"/>
</dbReference>
<reference evidence="1 2" key="1">
    <citation type="journal article" date="2018" name="G3 (Bethesda)">
        <title>Phylogenetic and Phylogenomic Definition of Rhizopus Species.</title>
        <authorList>
            <person name="Gryganskyi A.P."/>
            <person name="Golan J."/>
            <person name="Dolatabadi S."/>
            <person name="Mondo S."/>
            <person name="Robb S."/>
            <person name="Idnurm A."/>
            <person name="Muszewska A."/>
            <person name="Steczkiewicz K."/>
            <person name="Masonjones S."/>
            <person name="Liao H.L."/>
            <person name="Gajdeczka M.T."/>
            <person name="Anike F."/>
            <person name="Vuek A."/>
            <person name="Anishchenko I.M."/>
            <person name="Voigt K."/>
            <person name="de Hoog G.S."/>
            <person name="Smith M.E."/>
            <person name="Heitman J."/>
            <person name="Vilgalys R."/>
            <person name="Stajich J.E."/>
        </authorList>
    </citation>
    <scope>NUCLEOTIDE SEQUENCE [LARGE SCALE GENOMIC DNA]</scope>
    <source>
        <strain evidence="1 2">CBS 357.93</strain>
    </source>
</reference>